<dbReference type="EMBL" id="PGCJ01000098">
    <property type="protein sequence ID" value="PLW49062.1"/>
    <property type="molecule type" value="Genomic_DNA"/>
</dbReference>
<gene>
    <name evidence="2" type="ORF">PCANC_12128</name>
</gene>
<proteinExistence type="predicted"/>
<organism evidence="2 3">
    <name type="scientific">Puccinia coronata f. sp. avenae</name>
    <dbReference type="NCBI Taxonomy" id="200324"/>
    <lineage>
        <taxon>Eukaryota</taxon>
        <taxon>Fungi</taxon>
        <taxon>Dikarya</taxon>
        <taxon>Basidiomycota</taxon>
        <taxon>Pucciniomycotina</taxon>
        <taxon>Pucciniomycetes</taxon>
        <taxon>Pucciniales</taxon>
        <taxon>Pucciniaceae</taxon>
        <taxon>Puccinia</taxon>
    </lineage>
</organism>
<keyword evidence="3" id="KW-1185">Reference proteome</keyword>
<evidence type="ECO:0000313" key="2">
    <source>
        <dbReference type="EMBL" id="PLW49062.1"/>
    </source>
</evidence>
<sequence length="86" mass="9323">MFFQTDQTFFNPSTPIPAGNETAPAVIKLEKSPDKTSITPVYACPSTQAYLNAETVAAHVRPDQPLPPVMSDRITTTAGHVRPDQP</sequence>
<reference evidence="2 3" key="1">
    <citation type="submission" date="2017-11" db="EMBL/GenBank/DDBJ databases">
        <title>De novo assembly and phasing of dikaryotic genomes from two isolates of Puccinia coronata f. sp. avenae, the causal agent of oat crown rust.</title>
        <authorList>
            <person name="Miller M.E."/>
            <person name="Zhang Y."/>
            <person name="Omidvar V."/>
            <person name="Sperschneider J."/>
            <person name="Schwessinger B."/>
            <person name="Raley C."/>
            <person name="Palmer J.M."/>
            <person name="Garnica D."/>
            <person name="Upadhyaya N."/>
            <person name="Rathjen J."/>
            <person name="Taylor J.M."/>
            <person name="Park R.F."/>
            <person name="Dodds P.N."/>
            <person name="Hirsch C.D."/>
            <person name="Kianian S.F."/>
            <person name="Figueroa M."/>
        </authorList>
    </citation>
    <scope>NUCLEOTIDE SEQUENCE [LARGE SCALE GENOMIC DNA]</scope>
    <source>
        <strain evidence="2">12NC29</strain>
    </source>
</reference>
<protein>
    <submittedName>
        <fullName evidence="2">Uncharacterized protein</fullName>
    </submittedName>
</protein>
<feature type="region of interest" description="Disordered" evidence="1">
    <location>
        <begin position="62"/>
        <end position="86"/>
    </location>
</feature>
<name>A0A2N5VGG7_9BASI</name>
<comment type="caution">
    <text evidence="2">The sequence shown here is derived from an EMBL/GenBank/DDBJ whole genome shotgun (WGS) entry which is preliminary data.</text>
</comment>
<evidence type="ECO:0000313" key="3">
    <source>
        <dbReference type="Proteomes" id="UP000235388"/>
    </source>
</evidence>
<feature type="compositionally biased region" description="Polar residues" evidence="1">
    <location>
        <begin position="1"/>
        <end position="13"/>
    </location>
</feature>
<feature type="region of interest" description="Disordered" evidence="1">
    <location>
        <begin position="1"/>
        <end position="21"/>
    </location>
</feature>
<dbReference type="Proteomes" id="UP000235388">
    <property type="component" value="Unassembled WGS sequence"/>
</dbReference>
<evidence type="ECO:0000256" key="1">
    <source>
        <dbReference type="SAM" id="MobiDB-lite"/>
    </source>
</evidence>
<accession>A0A2N5VGG7</accession>
<dbReference type="AlphaFoldDB" id="A0A2N5VGG7"/>